<proteinExistence type="predicted"/>
<dbReference type="EMBL" id="JARBDR010000640">
    <property type="protein sequence ID" value="KAJ8310046.1"/>
    <property type="molecule type" value="Genomic_DNA"/>
</dbReference>
<comment type="caution">
    <text evidence="1">The sequence shown here is derived from an EMBL/GenBank/DDBJ whole genome shotgun (WGS) entry which is preliminary data.</text>
</comment>
<gene>
    <name evidence="1" type="ORF">KUTeg_011911</name>
</gene>
<evidence type="ECO:0008006" key="3">
    <source>
        <dbReference type="Google" id="ProtNLM"/>
    </source>
</evidence>
<evidence type="ECO:0000313" key="2">
    <source>
        <dbReference type="Proteomes" id="UP001217089"/>
    </source>
</evidence>
<dbReference type="Proteomes" id="UP001217089">
    <property type="component" value="Unassembled WGS sequence"/>
</dbReference>
<evidence type="ECO:0000313" key="1">
    <source>
        <dbReference type="EMBL" id="KAJ8310046.1"/>
    </source>
</evidence>
<dbReference type="Gene3D" id="2.10.25.10">
    <property type="entry name" value="Laminin"/>
    <property type="match status" value="1"/>
</dbReference>
<name>A0ABQ9F1G7_TEGGR</name>
<sequence>MFYFKKLGARKESGDCQLEYICKLEKGTPTLKQYGQRKPCHKLASCAFDETGHRKCICTVGYGGDGYSCIAKPEDPKEEEDETTPKRAC</sequence>
<accession>A0ABQ9F1G7</accession>
<keyword evidence="2" id="KW-1185">Reference proteome</keyword>
<protein>
    <recommendedName>
        <fullName evidence="3">EGF-like domain-containing protein</fullName>
    </recommendedName>
</protein>
<organism evidence="1 2">
    <name type="scientific">Tegillarca granosa</name>
    <name type="common">Malaysian cockle</name>
    <name type="synonym">Anadara granosa</name>
    <dbReference type="NCBI Taxonomy" id="220873"/>
    <lineage>
        <taxon>Eukaryota</taxon>
        <taxon>Metazoa</taxon>
        <taxon>Spiralia</taxon>
        <taxon>Lophotrochozoa</taxon>
        <taxon>Mollusca</taxon>
        <taxon>Bivalvia</taxon>
        <taxon>Autobranchia</taxon>
        <taxon>Pteriomorphia</taxon>
        <taxon>Arcoida</taxon>
        <taxon>Arcoidea</taxon>
        <taxon>Arcidae</taxon>
        <taxon>Tegillarca</taxon>
    </lineage>
</organism>
<reference evidence="1 2" key="1">
    <citation type="submission" date="2022-12" db="EMBL/GenBank/DDBJ databases">
        <title>Chromosome-level genome of Tegillarca granosa.</title>
        <authorList>
            <person name="Kim J."/>
        </authorList>
    </citation>
    <scope>NUCLEOTIDE SEQUENCE [LARGE SCALE GENOMIC DNA]</scope>
    <source>
        <strain evidence="1">Teg-2019</strain>
        <tissue evidence="1">Adductor muscle</tissue>
    </source>
</reference>